<dbReference type="InterPro" id="IPR036663">
    <property type="entry name" value="Fumarylacetoacetase_C_sf"/>
</dbReference>
<evidence type="ECO:0000256" key="11">
    <source>
        <dbReference type="PIRSR" id="PIRSR605959-2"/>
    </source>
</evidence>
<reference evidence="16 17" key="1">
    <citation type="submission" date="2023-06" db="EMBL/GenBank/DDBJ databases">
        <title>Black Yeasts Isolated from many extreme environments.</title>
        <authorList>
            <person name="Coleine C."/>
            <person name="Stajich J.E."/>
            <person name="Selbmann L."/>
        </authorList>
    </citation>
    <scope>NUCLEOTIDE SEQUENCE [LARGE SCALE GENOMIC DNA]</scope>
    <source>
        <strain evidence="16 17">CCFEE 5887</strain>
    </source>
</reference>
<feature type="domain" description="Fumarylacetoacetase-like C-terminal" evidence="14">
    <location>
        <begin position="128"/>
        <end position="366"/>
    </location>
</feature>
<comment type="similarity">
    <text evidence="2 13">Belongs to the FAH family.</text>
</comment>
<feature type="binding site" evidence="12">
    <location>
        <position position="190"/>
    </location>
    <ligand>
        <name>Mg(2+)</name>
        <dbReference type="ChEBI" id="CHEBI:18420"/>
    </ligand>
</feature>
<comment type="catalytic activity">
    <reaction evidence="13">
        <text>4-fumarylacetoacetate + H2O = acetoacetate + fumarate + H(+)</text>
        <dbReference type="Rhea" id="RHEA:10244"/>
        <dbReference type="ChEBI" id="CHEBI:13705"/>
        <dbReference type="ChEBI" id="CHEBI:15377"/>
        <dbReference type="ChEBI" id="CHEBI:15378"/>
        <dbReference type="ChEBI" id="CHEBI:18034"/>
        <dbReference type="ChEBI" id="CHEBI:29806"/>
        <dbReference type="EC" id="3.7.1.2"/>
    </reaction>
</comment>
<dbReference type="Gene3D" id="3.90.850.10">
    <property type="entry name" value="Fumarylacetoacetase-like, C-terminal domain"/>
    <property type="match status" value="1"/>
</dbReference>
<dbReference type="InterPro" id="IPR011234">
    <property type="entry name" value="Fumarylacetoacetase-like_C"/>
</dbReference>
<keyword evidence="9 13" id="KW-0585">Phenylalanine catabolism</keyword>
<dbReference type="Pfam" id="PF01557">
    <property type="entry name" value="FAA_hydrolase"/>
    <property type="match status" value="1"/>
</dbReference>
<accession>A0AAV9QAZ0</accession>
<evidence type="ECO:0000259" key="14">
    <source>
        <dbReference type="Pfam" id="PF01557"/>
    </source>
</evidence>
<feature type="binding site" evidence="11">
    <location>
        <position position="306"/>
    </location>
    <ligand>
        <name>substrate</name>
    </ligand>
</feature>
<dbReference type="SUPFAM" id="SSF56529">
    <property type="entry name" value="FAH"/>
    <property type="match status" value="1"/>
</dbReference>
<feature type="binding site" evidence="11">
    <location>
        <position position="197"/>
    </location>
    <ligand>
        <name>substrate</name>
    </ligand>
</feature>
<feature type="binding site" evidence="12">
    <location>
        <position position="190"/>
    </location>
    <ligand>
        <name>Ca(2+)</name>
        <dbReference type="ChEBI" id="CHEBI:29108"/>
    </ligand>
</feature>
<evidence type="ECO:0000256" key="3">
    <source>
        <dbReference type="ARBA" id="ARBA00012094"/>
    </source>
</evidence>
<evidence type="ECO:0000256" key="7">
    <source>
        <dbReference type="ARBA" id="ARBA00022842"/>
    </source>
</evidence>
<dbReference type="Gene3D" id="2.30.30.230">
    <property type="entry name" value="Fumarylacetoacetase, N-terminal domain"/>
    <property type="match status" value="1"/>
</dbReference>
<evidence type="ECO:0000256" key="10">
    <source>
        <dbReference type="PIRSR" id="PIRSR605959-1"/>
    </source>
</evidence>
<keyword evidence="7 12" id="KW-0460">Magnesium</keyword>
<feature type="binding site" evidence="11">
    <location>
        <position position="130"/>
    </location>
    <ligand>
        <name>substrate</name>
    </ligand>
</feature>
<dbReference type="Proteomes" id="UP001345827">
    <property type="component" value="Unassembled WGS sequence"/>
</dbReference>
<gene>
    <name evidence="16" type="ORF">LTR25_004385</name>
</gene>
<dbReference type="EMBL" id="JAXLQG010000006">
    <property type="protein sequence ID" value="KAK5538841.1"/>
    <property type="molecule type" value="Genomic_DNA"/>
</dbReference>
<evidence type="ECO:0000313" key="16">
    <source>
        <dbReference type="EMBL" id="KAK5538841.1"/>
    </source>
</evidence>
<dbReference type="Pfam" id="PF09298">
    <property type="entry name" value="FAA_hydrolase_N"/>
    <property type="match status" value="1"/>
</dbReference>
<keyword evidence="8 13" id="KW-0828">Tyrosine catabolism</keyword>
<dbReference type="AlphaFoldDB" id="A0AAV9QAZ0"/>
<name>A0AAV9QAZ0_9PEZI</name>
<dbReference type="EC" id="3.7.1.2" evidence="3 13"/>
<dbReference type="PANTHER" id="PTHR43069">
    <property type="entry name" value="FUMARYLACETOACETASE"/>
    <property type="match status" value="1"/>
</dbReference>
<keyword evidence="4 12" id="KW-0479">Metal-binding</keyword>
<evidence type="ECO:0000256" key="8">
    <source>
        <dbReference type="ARBA" id="ARBA00022878"/>
    </source>
</evidence>
<dbReference type="GO" id="GO:0046872">
    <property type="term" value="F:metal ion binding"/>
    <property type="evidence" value="ECO:0007669"/>
    <property type="project" value="UniProtKB-UniRule"/>
</dbReference>
<dbReference type="InterPro" id="IPR015377">
    <property type="entry name" value="Fumarylacetoacetase_N"/>
</dbReference>
<feature type="binding site" evidence="12">
    <location>
        <position position="210"/>
    </location>
    <ligand>
        <name>Mg(2+)</name>
        <dbReference type="ChEBI" id="CHEBI:18420"/>
    </ligand>
</feature>
<evidence type="ECO:0000256" key="4">
    <source>
        <dbReference type="ARBA" id="ARBA00022723"/>
    </source>
</evidence>
<evidence type="ECO:0000256" key="9">
    <source>
        <dbReference type="ARBA" id="ARBA00023232"/>
    </source>
</evidence>
<evidence type="ECO:0000256" key="6">
    <source>
        <dbReference type="ARBA" id="ARBA00022837"/>
    </source>
</evidence>
<dbReference type="InterPro" id="IPR036462">
    <property type="entry name" value="Fumarylacetoacetase_N_sf"/>
</dbReference>
<evidence type="ECO:0000256" key="12">
    <source>
        <dbReference type="PIRSR" id="PIRSR605959-3"/>
    </source>
</evidence>
<evidence type="ECO:0000259" key="15">
    <source>
        <dbReference type="Pfam" id="PF09298"/>
    </source>
</evidence>
<keyword evidence="5 13" id="KW-0378">Hydrolase</keyword>
<dbReference type="GO" id="GO:0006559">
    <property type="term" value="P:L-phenylalanine catabolic process"/>
    <property type="evidence" value="ECO:0007669"/>
    <property type="project" value="UniProtKB-UniRule"/>
</dbReference>
<feature type="binding site" evidence="12">
    <location>
        <position position="158"/>
    </location>
    <ligand>
        <name>Ca(2+)</name>
        <dbReference type="ChEBI" id="CHEBI:29108"/>
    </ligand>
</feature>
<feature type="binding site" evidence="12">
    <location>
        <position position="214"/>
    </location>
    <ligand>
        <name>Mg(2+)</name>
        <dbReference type="ChEBI" id="CHEBI:18420"/>
    </ligand>
</feature>
<dbReference type="GO" id="GO:0004334">
    <property type="term" value="F:fumarylacetoacetase activity"/>
    <property type="evidence" value="ECO:0007669"/>
    <property type="project" value="UniProtKB-UniRule"/>
</dbReference>
<evidence type="ECO:0000256" key="1">
    <source>
        <dbReference type="ARBA" id="ARBA00004782"/>
    </source>
</evidence>
<comment type="caution">
    <text evidence="16">The sequence shown here is derived from an EMBL/GenBank/DDBJ whole genome shotgun (WGS) entry which is preliminary data.</text>
</comment>
<keyword evidence="17" id="KW-1185">Reference proteome</keyword>
<proteinExistence type="inferred from homology"/>
<comment type="cofactor">
    <cofactor evidence="13">
        <name>Mg(2+)</name>
        <dbReference type="ChEBI" id="CHEBI:18420"/>
    </cofactor>
    <cofactor evidence="13">
        <name>Ca(2+)</name>
        <dbReference type="ChEBI" id="CHEBI:29108"/>
    </cofactor>
</comment>
<dbReference type="SUPFAM" id="SSF63433">
    <property type="entry name" value="Fumarylacetoacetate hydrolase, FAH, N-terminal domain"/>
    <property type="match status" value="1"/>
</dbReference>
<sequence>MASWVTEETSNFSLQNLPYGVFSIKGSKPRIGVAIGDYVLDLTVLAEEGVFDDLDFDITTLKQSTLNEYAALAKSVHSGLRHRLQKLLEKDTRSGKVLRDNQGLRDKALVPLDSAKMHLPMIIGDYTDFFVGLHHAVTFPVDGNVVSGPCRKLDHEVEFACFIGRGNAMGSPIGVDAAEDCIFGFVLMNDWSARDIQMYEATLMGPFNGKSFCTTVSPWVVPPEALEPFRVAPKAMPRELPDYLVEKNQRSVYDIPIRATLGANGQRYRIADCNTNNVIFSFAQMIAHHTRGGCPLRTGDLVATGTLSGPKRENAGCLLEQTLGGTDPYEMAAENSTESNVRRAYLEDNDTVEFTAQVTGPDGIGNVGFGVCSGKVLPAI</sequence>
<evidence type="ECO:0000256" key="13">
    <source>
        <dbReference type="RuleBase" id="RU366008"/>
    </source>
</evidence>
<feature type="domain" description="Fumarylacetoacetase N-terminal" evidence="15">
    <location>
        <begin position="15"/>
        <end position="120"/>
    </location>
</feature>
<comment type="pathway">
    <text evidence="1 13">Amino-acid degradation; L-phenylalanine degradation; acetoacetate and fumarate from L-phenylalanine: step 6/6.</text>
</comment>
<evidence type="ECO:0000256" key="2">
    <source>
        <dbReference type="ARBA" id="ARBA00010211"/>
    </source>
</evidence>
<dbReference type="GO" id="GO:0006572">
    <property type="term" value="P:L-tyrosine catabolic process"/>
    <property type="evidence" value="ECO:0007669"/>
    <property type="project" value="UniProtKB-UniRule"/>
</dbReference>
<feature type="active site" description="Proton acceptor" evidence="10">
    <location>
        <position position="135"/>
    </location>
</feature>
<keyword evidence="6 12" id="KW-0106">Calcium</keyword>
<protein>
    <recommendedName>
        <fullName evidence="3 13">Fumarylacetoacetase</fullName>
        <ecNumber evidence="3 13">3.7.1.2</ecNumber>
    </recommendedName>
    <alternativeName>
        <fullName evidence="13">Fumarylacetoacetate hydrolase</fullName>
    </alternativeName>
</protein>
<dbReference type="GO" id="GO:1902000">
    <property type="term" value="P:homogentisate catabolic process"/>
    <property type="evidence" value="ECO:0007669"/>
    <property type="project" value="TreeGrafter"/>
</dbReference>
<dbReference type="InterPro" id="IPR005959">
    <property type="entry name" value="Fumarylacetoacetase"/>
</dbReference>
<dbReference type="PANTHER" id="PTHR43069:SF2">
    <property type="entry name" value="FUMARYLACETOACETASE"/>
    <property type="match status" value="1"/>
</dbReference>
<feature type="binding site" evidence="12">
    <location>
        <position position="128"/>
    </location>
    <ligand>
        <name>Ca(2+)</name>
        <dbReference type="ChEBI" id="CHEBI:29108"/>
    </ligand>
</feature>
<evidence type="ECO:0000313" key="17">
    <source>
        <dbReference type="Proteomes" id="UP001345827"/>
    </source>
</evidence>
<organism evidence="16 17">
    <name type="scientific">Vermiconidia calcicola</name>
    <dbReference type="NCBI Taxonomy" id="1690605"/>
    <lineage>
        <taxon>Eukaryota</taxon>
        <taxon>Fungi</taxon>
        <taxon>Dikarya</taxon>
        <taxon>Ascomycota</taxon>
        <taxon>Pezizomycotina</taxon>
        <taxon>Dothideomycetes</taxon>
        <taxon>Dothideomycetidae</taxon>
        <taxon>Mycosphaerellales</taxon>
        <taxon>Extremaceae</taxon>
        <taxon>Vermiconidia</taxon>
    </lineage>
</organism>
<feature type="binding site" evidence="12">
    <location>
        <position position="156"/>
    </location>
    <ligand>
        <name>Ca(2+)</name>
        <dbReference type="ChEBI" id="CHEBI:29108"/>
    </ligand>
</feature>
<evidence type="ECO:0000256" key="5">
    <source>
        <dbReference type="ARBA" id="ARBA00022801"/>
    </source>
</evidence>